<reference evidence="3" key="1">
    <citation type="submission" date="2016-02" db="EMBL/GenBank/DDBJ databases">
        <title>Draft genome sequence of Microdochium bolleyi, a fungal endophyte of beachgrass.</title>
        <authorList>
            <consortium name="DOE Joint Genome Institute"/>
            <person name="David A.S."/>
            <person name="May G."/>
            <person name="Haridas S."/>
            <person name="Lim J."/>
            <person name="Wang M."/>
            <person name="Labutti K."/>
            <person name="Lipzen A."/>
            <person name="Barry K."/>
            <person name="Grigoriev I.V."/>
        </authorList>
    </citation>
    <scope>NUCLEOTIDE SEQUENCE [LARGE SCALE GENOMIC DNA]</scope>
    <source>
        <strain evidence="3">J235TASD1</strain>
    </source>
</reference>
<gene>
    <name evidence="2" type="ORF">Micbo1qcDRAFT_177258</name>
</gene>
<accession>A0A136IX02</accession>
<feature type="region of interest" description="Disordered" evidence="1">
    <location>
        <begin position="272"/>
        <end position="325"/>
    </location>
</feature>
<evidence type="ECO:0000313" key="3">
    <source>
        <dbReference type="Proteomes" id="UP000070501"/>
    </source>
</evidence>
<keyword evidence="3" id="KW-1185">Reference proteome</keyword>
<protein>
    <submittedName>
        <fullName evidence="2">Uncharacterized protein</fullName>
    </submittedName>
</protein>
<dbReference type="InParanoid" id="A0A136IX02"/>
<dbReference type="Proteomes" id="UP000070501">
    <property type="component" value="Unassembled WGS sequence"/>
</dbReference>
<feature type="compositionally biased region" description="Basic and acidic residues" evidence="1">
    <location>
        <begin position="281"/>
        <end position="301"/>
    </location>
</feature>
<dbReference type="OrthoDB" id="10640788at2759"/>
<evidence type="ECO:0000313" key="2">
    <source>
        <dbReference type="EMBL" id="KXJ89397.1"/>
    </source>
</evidence>
<name>A0A136IX02_9PEZI</name>
<sequence>MACQRRPLTSMLATDDQLDQACVDIDSYASLFEKGGYNQQEDAIAFENYRLSISHIILGKVIAELRRPSDYEMARRKDWITVFEQEMALFAARYEQEFRANVSSDYRERYRETLCRQASSYEQYLPNSVWNRDMKPALLELLGDEKVQARMDNTLCRQRILIRLRTFMPSGPESCGRASPVDLTAPVDQSSTGSNNLSTRQRLKTQQSNMSDHTERKAASTPRPASPTVGCRDADPEIKCTAIAPENKPKEEARTYTRIRMTSDGDAYIPLGSWAARKEKRTPSTDRESLATRSQPDKDKMTSCPEKSAAAAKSEDVVIVRNDTN</sequence>
<feature type="region of interest" description="Disordered" evidence="1">
    <location>
        <begin position="171"/>
        <end position="234"/>
    </location>
</feature>
<organism evidence="2 3">
    <name type="scientific">Microdochium bolleyi</name>
    <dbReference type="NCBI Taxonomy" id="196109"/>
    <lineage>
        <taxon>Eukaryota</taxon>
        <taxon>Fungi</taxon>
        <taxon>Dikarya</taxon>
        <taxon>Ascomycota</taxon>
        <taxon>Pezizomycotina</taxon>
        <taxon>Sordariomycetes</taxon>
        <taxon>Xylariomycetidae</taxon>
        <taxon>Xylariales</taxon>
        <taxon>Microdochiaceae</taxon>
        <taxon>Microdochium</taxon>
    </lineage>
</organism>
<proteinExistence type="predicted"/>
<feature type="compositionally biased region" description="Basic and acidic residues" evidence="1">
    <location>
        <begin position="313"/>
        <end position="325"/>
    </location>
</feature>
<dbReference type="AlphaFoldDB" id="A0A136IX02"/>
<evidence type="ECO:0000256" key="1">
    <source>
        <dbReference type="SAM" id="MobiDB-lite"/>
    </source>
</evidence>
<feature type="compositionally biased region" description="Polar residues" evidence="1">
    <location>
        <begin position="187"/>
        <end position="211"/>
    </location>
</feature>
<dbReference type="EMBL" id="KQ964255">
    <property type="protein sequence ID" value="KXJ89397.1"/>
    <property type="molecule type" value="Genomic_DNA"/>
</dbReference>